<evidence type="ECO:0000313" key="1">
    <source>
        <dbReference type="EMBL" id="KAB1637093.1"/>
    </source>
</evidence>
<comment type="caution">
    <text evidence="1">The sequence shown here is derived from an EMBL/GenBank/DDBJ whole genome shotgun (WGS) entry which is preliminary data.</text>
</comment>
<gene>
    <name evidence="1" type="ORF">F8O03_12410</name>
</gene>
<organism evidence="1 2">
    <name type="scientific">Pseudoclavibacter terrae</name>
    <dbReference type="NCBI Taxonomy" id="1530195"/>
    <lineage>
        <taxon>Bacteria</taxon>
        <taxon>Bacillati</taxon>
        <taxon>Actinomycetota</taxon>
        <taxon>Actinomycetes</taxon>
        <taxon>Micrococcales</taxon>
        <taxon>Microbacteriaceae</taxon>
        <taxon>Pseudoclavibacter</taxon>
    </lineage>
</organism>
<dbReference type="AlphaFoldDB" id="A0A7J5AZQ0"/>
<keyword evidence="2" id="KW-1185">Reference proteome</keyword>
<evidence type="ECO:0000313" key="2">
    <source>
        <dbReference type="Proteomes" id="UP000490386"/>
    </source>
</evidence>
<dbReference type="EMBL" id="WBJX01000004">
    <property type="protein sequence ID" value="KAB1637093.1"/>
    <property type="molecule type" value="Genomic_DNA"/>
</dbReference>
<sequence length="333" mass="36902">MGSNPATPTDRPEFALRTRAFLRDQHGVASAHVEREGKVLIPDDLVRRLSGRPADITDDGDAWLRRLPSLIDERLDAWDLAVAGDACNGHNAIVIPVTRRGEPHMLKLSWPHREAASEHLGLRHWNGAGIVRLAAAHPADFALLLEPLDSDRDLHAIETDDACLVIGGLLRRLNVAPPHSVPDFRAEARGWIEPLRAHPPSVPRRWVDRALDTFDSRPYDQKLLHLDLHYGNVLAAEREPWLAIDPKPVAGPAGFEVYPALRTRVEDYRGGSLMHAEVRSRVELICGEAGIDLDDAREWCIAHAVLNAHQVAEEGWATLVTMHLAIAKALSDI</sequence>
<dbReference type="GO" id="GO:0016301">
    <property type="term" value="F:kinase activity"/>
    <property type="evidence" value="ECO:0007669"/>
    <property type="project" value="UniProtKB-KW"/>
</dbReference>
<dbReference type="GO" id="GO:0016773">
    <property type="term" value="F:phosphotransferase activity, alcohol group as acceptor"/>
    <property type="evidence" value="ECO:0007669"/>
    <property type="project" value="InterPro"/>
</dbReference>
<dbReference type="Proteomes" id="UP000490386">
    <property type="component" value="Unassembled WGS sequence"/>
</dbReference>
<dbReference type="InterPro" id="IPR006748">
    <property type="entry name" value="NH2Glyco/OHUrea_AB-resist_kin"/>
</dbReference>
<dbReference type="SUPFAM" id="SSF56112">
    <property type="entry name" value="Protein kinase-like (PK-like)"/>
    <property type="match status" value="1"/>
</dbReference>
<proteinExistence type="predicted"/>
<dbReference type="GO" id="GO:0019748">
    <property type="term" value="P:secondary metabolic process"/>
    <property type="evidence" value="ECO:0007669"/>
    <property type="project" value="InterPro"/>
</dbReference>
<accession>A0A7J5AZQ0</accession>
<keyword evidence="1" id="KW-0808">Transferase</keyword>
<dbReference type="OrthoDB" id="3638028at2"/>
<protein>
    <submittedName>
        <fullName evidence="1">Kinase</fullName>
    </submittedName>
</protein>
<dbReference type="InterPro" id="IPR011009">
    <property type="entry name" value="Kinase-like_dom_sf"/>
</dbReference>
<reference evidence="1 2" key="1">
    <citation type="submission" date="2019-09" db="EMBL/GenBank/DDBJ databases">
        <title>Phylogeny of genus Pseudoclavibacter and closely related genus.</title>
        <authorList>
            <person name="Li Y."/>
        </authorList>
    </citation>
    <scope>NUCLEOTIDE SEQUENCE [LARGE SCALE GENOMIC DNA]</scope>
    <source>
        <strain evidence="1 2">THG-MD12</strain>
    </source>
</reference>
<dbReference type="Pfam" id="PF04655">
    <property type="entry name" value="APH_6_hur"/>
    <property type="match status" value="1"/>
</dbReference>
<keyword evidence="1" id="KW-0418">Kinase</keyword>
<name>A0A7J5AZQ0_9MICO</name>